<name>A0ABZ3H2T6_GEOAI</name>
<dbReference type="InterPro" id="IPR051919">
    <property type="entry name" value="W-dependent_AOR"/>
</dbReference>
<evidence type="ECO:0000259" key="9">
    <source>
        <dbReference type="SMART" id="SM00790"/>
    </source>
</evidence>
<dbReference type="PANTHER" id="PTHR30038">
    <property type="entry name" value="ALDEHYDE FERREDOXIN OXIDOREDUCTASE"/>
    <property type="match status" value="1"/>
</dbReference>
<sequence>MMYTGKLLRINLESGDVKTFRPGKDLYREFLGGGGLAVNLHLDMGSYSADPLGPENPLILMTGPLTASAPSCSRLQFTARSPLTYAWGESSVGGRIATYIKRAGWDGLIIEGKSNRPVYLTVSSDGAEIREADHLWGKTTYETQEEIMKDEGEASTAVIGPAGENLVRYACVLVDNSRAAGRTGMGAVMGSKNLKGIAVLKEDEFTPEPENPEAYRDAVKQLADRIKENFTANMLKEVGTGGYVESAEMFGDLPVRYFTSGVFGKAEKISANYLVEKYLKKHDGCMGCAIRCGKVLDYNGGEYHLPEYETLASFGSLLMIDSGEKLIEMNHAANALGMDTISAGVTIGMAMYLTENNLADFGVRFGDAEGAVSLLHDIAFRRGNGDLLAEGTMRVEQKLGLNGIAAHVRGLEIPMHDPRAFFSLAVAYATNNRGACHLPHQMYNVEMGLKIKAYGIESEDRFENRGKGIITARMQNFTEIFNSLVMCAFVPAKPSHIASLLTHGLGVDYSVERIYEIGETTFLAKRRFNELAGRGRDHDRLPEIILQPVDGGSEGNVPDVELQLKEYYDFRGWN</sequence>
<reference evidence="10 11" key="1">
    <citation type="submission" date="2021-11" db="EMBL/GenBank/DDBJ databases">
        <title>Whole genome of Geoglobus acetivorans.</title>
        <authorList>
            <person name="Liu D."/>
        </authorList>
    </citation>
    <scope>NUCLEOTIDE SEQUENCE [LARGE SCALE GENOMIC DNA]</scope>
    <source>
        <strain evidence="10 11">SBH6</strain>
    </source>
</reference>
<comment type="cofactor">
    <cofactor evidence="8">
        <name>tungstopterin</name>
        <dbReference type="ChEBI" id="CHEBI:30402"/>
    </cofactor>
</comment>
<organism evidence="10 11">
    <name type="scientific">Geoglobus acetivorans</name>
    <dbReference type="NCBI Taxonomy" id="565033"/>
    <lineage>
        <taxon>Archaea</taxon>
        <taxon>Methanobacteriati</taxon>
        <taxon>Methanobacteriota</taxon>
        <taxon>Archaeoglobi</taxon>
        <taxon>Archaeoglobales</taxon>
        <taxon>Archaeoglobaceae</taxon>
        <taxon>Geoglobus</taxon>
    </lineage>
</organism>
<protein>
    <submittedName>
        <fullName evidence="10">Aldehyde ferredoxin oxidoreductase family protein</fullName>
    </submittedName>
</protein>
<evidence type="ECO:0000256" key="7">
    <source>
        <dbReference type="ARBA" id="ARBA00023014"/>
    </source>
</evidence>
<keyword evidence="11" id="KW-1185">Reference proteome</keyword>
<dbReference type="Gene3D" id="1.10.569.10">
    <property type="entry name" value="Aldehyde Ferredoxin Oxidoreductase Protein, subunit A, domain 2"/>
    <property type="match status" value="1"/>
</dbReference>
<dbReference type="InterPro" id="IPR001203">
    <property type="entry name" value="OxRdtase_Ald_Fedxn_C"/>
</dbReference>
<evidence type="ECO:0000256" key="4">
    <source>
        <dbReference type="ARBA" id="ARBA00022723"/>
    </source>
</evidence>
<evidence type="ECO:0000256" key="6">
    <source>
        <dbReference type="ARBA" id="ARBA00023004"/>
    </source>
</evidence>
<dbReference type="RefSeq" id="WP_346297651.1">
    <property type="nucleotide sequence ID" value="NZ_CP087714.1"/>
</dbReference>
<dbReference type="SUPFAM" id="SSF48310">
    <property type="entry name" value="Aldehyde ferredoxin oxidoreductase, C-terminal domains"/>
    <property type="match status" value="1"/>
</dbReference>
<evidence type="ECO:0000256" key="8">
    <source>
        <dbReference type="ARBA" id="ARBA00049934"/>
    </source>
</evidence>
<dbReference type="GeneID" id="90448117"/>
<dbReference type="InterPro" id="IPR036021">
    <property type="entry name" value="Tungsten_al_ferr_oxy-like_C"/>
</dbReference>
<evidence type="ECO:0000256" key="1">
    <source>
        <dbReference type="ARBA" id="ARBA00001966"/>
    </source>
</evidence>
<evidence type="ECO:0000313" key="10">
    <source>
        <dbReference type="EMBL" id="XAT63878.1"/>
    </source>
</evidence>
<gene>
    <name evidence="10" type="ORF">LPQ35_00500</name>
</gene>
<keyword evidence="4" id="KW-0479">Metal-binding</keyword>
<dbReference type="InterPro" id="IPR013983">
    <property type="entry name" value="Ald_Fedxn_OxRdtase_N"/>
</dbReference>
<dbReference type="InterPro" id="IPR013985">
    <property type="entry name" value="Ald_Fedxn_OxRdtase_dom3"/>
</dbReference>
<evidence type="ECO:0000256" key="5">
    <source>
        <dbReference type="ARBA" id="ARBA00023002"/>
    </source>
</evidence>
<dbReference type="Pfam" id="PF01314">
    <property type="entry name" value="AFOR_C"/>
    <property type="match status" value="1"/>
</dbReference>
<dbReference type="EMBL" id="CP087714">
    <property type="protein sequence ID" value="XAT63878.1"/>
    <property type="molecule type" value="Genomic_DNA"/>
</dbReference>
<evidence type="ECO:0000256" key="3">
    <source>
        <dbReference type="ARBA" id="ARBA00022485"/>
    </source>
</evidence>
<dbReference type="InterPro" id="IPR013984">
    <property type="entry name" value="Ald_Fedxn_OxRdtase_dom2"/>
</dbReference>
<dbReference type="Proteomes" id="UP001492541">
    <property type="component" value="Chromosome"/>
</dbReference>
<keyword evidence="3" id="KW-0004">4Fe-4S</keyword>
<dbReference type="SMART" id="SM00790">
    <property type="entry name" value="AFOR_N"/>
    <property type="match status" value="1"/>
</dbReference>
<comment type="similarity">
    <text evidence="2">Belongs to the AOR/FOR family.</text>
</comment>
<keyword evidence="5" id="KW-0560">Oxidoreductase</keyword>
<dbReference type="Pfam" id="PF02730">
    <property type="entry name" value="AFOR_N"/>
    <property type="match status" value="1"/>
</dbReference>
<dbReference type="InterPro" id="IPR036503">
    <property type="entry name" value="Ald_Fedxn_OxRdtase_N_sf"/>
</dbReference>
<dbReference type="PANTHER" id="PTHR30038:SF7">
    <property type="entry name" value="TUNGSTEN-CONTAINING GLYCERALDEHYDE-3-PHOSPHATE:FERREDOXIN OXIDOREDUCTASE"/>
    <property type="match status" value="1"/>
</dbReference>
<feature type="domain" description="Aldehyde ferredoxin oxidoreductase N-terminal" evidence="9">
    <location>
        <begin position="3"/>
        <end position="202"/>
    </location>
</feature>
<accession>A0ABZ3H2T6</accession>
<dbReference type="SUPFAM" id="SSF56228">
    <property type="entry name" value="Aldehyde ferredoxin oxidoreductase, N-terminal domain"/>
    <property type="match status" value="1"/>
</dbReference>
<evidence type="ECO:0000313" key="11">
    <source>
        <dbReference type="Proteomes" id="UP001492541"/>
    </source>
</evidence>
<evidence type="ECO:0000256" key="2">
    <source>
        <dbReference type="ARBA" id="ARBA00011032"/>
    </source>
</evidence>
<keyword evidence="6" id="KW-0408">Iron</keyword>
<comment type="cofactor">
    <cofactor evidence="1">
        <name>[4Fe-4S] cluster</name>
        <dbReference type="ChEBI" id="CHEBI:49883"/>
    </cofactor>
</comment>
<dbReference type="Gene3D" id="1.10.599.10">
    <property type="entry name" value="Aldehyde Ferredoxin Oxidoreductase Protein, subunit A, domain 3"/>
    <property type="match status" value="1"/>
</dbReference>
<proteinExistence type="inferred from homology"/>
<keyword evidence="7" id="KW-0411">Iron-sulfur</keyword>
<dbReference type="Gene3D" id="3.60.9.10">
    <property type="entry name" value="Aldehyde ferredoxin oxidoreductase, N-terminal domain"/>
    <property type="match status" value="1"/>
</dbReference>